<keyword evidence="2" id="KW-0812">Transmembrane</keyword>
<keyword evidence="4" id="KW-1185">Reference proteome</keyword>
<feature type="transmembrane region" description="Helical" evidence="2">
    <location>
        <begin position="31"/>
        <end position="55"/>
    </location>
</feature>
<evidence type="ECO:0000256" key="1">
    <source>
        <dbReference type="SAM" id="MobiDB-lite"/>
    </source>
</evidence>
<comment type="caution">
    <text evidence="3">The sequence shown here is derived from an EMBL/GenBank/DDBJ whole genome shotgun (WGS) entry which is preliminary data.</text>
</comment>
<evidence type="ECO:0000313" key="4">
    <source>
        <dbReference type="Proteomes" id="UP000306985"/>
    </source>
</evidence>
<dbReference type="OrthoDB" id="3213819at2"/>
<dbReference type="InterPro" id="IPR021903">
    <property type="entry name" value="DUF3515"/>
</dbReference>
<sequence>MPDHVMPDDAERERRTRGGSVPESADDRPPAWRLIAAIAVGVLAVVAVIVGSVVARSASAPDPNAPLALGPVPAPGAADPACVALMRALPDQLAGLDRRTVSGLGALPDVSGSATSAPADQADLDVGAVAAWGEPPVVLRCGVQTPTELTCSAPVQVVDGVTWLPLTNVADPTRGTTYLLADRSVRVALTIPPTANSGPWQQVSSIVAATLPAEPVCTDGVLRAAAGES</sequence>
<protein>
    <submittedName>
        <fullName evidence="3">DUF3515 domain-containing protein</fullName>
    </submittedName>
</protein>
<dbReference type="Pfam" id="PF12028">
    <property type="entry name" value="DUF3515"/>
    <property type="match status" value="2"/>
</dbReference>
<dbReference type="RefSeq" id="WP_137448732.1">
    <property type="nucleotide sequence ID" value="NZ_SZZH01000001.1"/>
</dbReference>
<dbReference type="Proteomes" id="UP000306985">
    <property type="component" value="Unassembled WGS sequence"/>
</dbReference>
<evidence type="ECO:0000256" key="2">
    <source>
        <dbReference type="SAM" id="Phobius"/>
    </source>
</evidence>
<feature type="compositionally biased region" description="Basic and acidic residues" evidence="1">
    <location>
        <begin position="1"/>
        <end position="16"/>
    </location>
</feature>
<accession>A0A4U6QMN2</accession>
<evidence type="ECO:0000313" key="3">
    <source>
        <dbReference type="EMBL" id="TKV61428.1"/>
    </source>
</evidence>
<dbReference type="AlphaFoldDB" id="A0A4U6QMN2"/>
<name>A0A4U6QMN2_9ACTN</name>
<gene>
    <name evidence="3" type="ORF">FDO65_07560</name>
</gene>
<keyword evidence="2" id="KW-1133">Transmembrane helix</keyword>
<keyword evidence="2" id="KW-0472">Membrane</keyword>
<proteinExistence type="predicted"/>
<organism evidence="3 4">
    <name type="scientific">Nakamurella flava</name>
    <dbReference type="NCBI Taxonomy" id="2576308"/>
    <lineage>
        <taxon>Bacteria</taxon>
        <taxon>Bacillati</taxon>
        <taxon>Actinomycetota</taxon>
        <taxon>Actinomycetes</taxon>
        <taxon>Nakamurellales</taxon>
        <taxon>Nakamurellaceae</taxon>
        <taxon>Nakamurella</taxon>
    </lineage>
</organism>
<reference evidence="3 4" key="1">
    <citation type="submission" date="2019-05" db="EMBL/GenBank/DDBJ databases">
        <title>Nakamurella sp. N5BH11, whole genome shotgun sequence.</title>
        <authorList>
            <person name="Tuo L."/>
        </authorList>
    </citation>
    <scope>NUCLEOTIDE SEQUENCE [LARGE SCALE GENOMIC DNA]</scope>
    <source>
        <strain evidence="3 4">N5BH11</strain>
    </source>
</reference>
<dbReference type="EMBL" id="SZZH01000001">
    <property type="protein sequence ID" value="TKV61428.1"/>
    <property type="molecule type" value="Genomic_DNA"/>
</dbReference>
<feature type="region of interest" description="Disordered" evidence="1">
    <location>
        <begin position="1"/>
        <end position="27"/>
    </location>
</feature>